<sequence length="100" mass="11177">MAEVFWPLSILSKTFSFCSRVKVFLDLFDALPSATEVEGRLGAMVKLRVKQNLPQGKSAKRAGDSCSQHQDVGNNECVGRARHHTWGTPADKGESWWPHH</sequence>
<gene>
    <name evidence="2" type="ORF">Pcinc_013316</name>
</gene>
<name>A0AAE1KUG3_PETCI</name>
<evidence type="ECO:0000313" key="3">
    <source>
        <dbReference type="Proteomes" id="UP001286313"/>
    </source>
</evidence>
<evidence type="ECO:0000256" key="1">
    <source>
        <dbReference type="SAM" id="MobiDB-lite"/>
    </source>
</evidence>
<accession>A0AAE1KUG3</accession>
<keyword evidence="3" id="KW-1185">Reference proteome</keyword>
<comment type="caution">
    <text evidence="2">The sequence shown here is derived from an EMBL/GenBank/DDBJ whole genome shotgun (WGS) entry which is preliminary data.</text>
</comment>
<reference evidence="2" key="1">
    <citation type="submission" date="2023-10" db="EMBL/GenBank/DDBJ databases">
        <title>Genome assemblies of two species of porcelain crab, Petrolisthes cinctipes and Petrolisthes manimaculis (Anomura: Porcellanidae).</title>
        <authorList>
            <person name="Angst P."/>
        </authorList>
    </citation>
    <scope>NUCLEOTIDE SEQUENCE</scope>
    <source>
        <strain evidence="2">PB745_01</strain>
        <tissue evidence="2">Gill</tissue>
    </source>
</reference>
<organism evidence="2 3">
    <name type="scientific">Petrolisthes cinctipes</name>
    <name type="common">Flat porcelain crab</name>
    <dbReference type="NCBI Taxonomy" id="88211"/>
    <lineage>
        <taxon>Eukaryota</taxon>
        <taxon>Metazoa</taxon>
        <taxon>Ecdysozoa</taxon>
        <taxon>Arthropoda</taxon>
        <taxon>Crustacea</taxon>
        <taxon>Multicrustacea</taxon>
        <taxon>Malacostraca</taxon>
        <taxon>Eumalacostraca</taxon>
        <taxon>Eucarida</taxon>
        <taxon>Decapoda</taxon>
        <taxon>Pleocyemata</taxon>
        <taxon>Anomura</taxon>
        <taxon>Galatheoidea</taxon>
        <taxon>Porcellanidae</taxon>
        <taxon>Petrolisthes</taxon>
    </lineage>
</organism>
<protein>
    <submittedName>
        <fullName evidence="2">Uncharacterized protein</fullName>
    </submittedName>
</protein>
<dbReference type="AlphaFoldDB" id="A0AAE1KUG3"/>
<proteinExistence type="predicted"/>
<feature type="region of interest" description="Disordered" evidence="1">
    <location>
        <begin position="81"/>
        <end position="100"/>
    </location>
</feature>
<evidence type="ECO:0000313" key="2">
    <source>
        <dbReference type="EMBL" id="KAK3882325.1"/>
    </source>
</evidence>
<dbReference type="EMBL" id="JAWQEG010001106">
    <property type="protein sequence ID" value="KAK3882325.1"/>
    <property type="molecule type" value="Genomic_DNA"/>
</dbReference>
<dbReference type="Proteomes" id="UP001286313">
    <property type="component" value="Unassembled WGS sequence"/>
</dbReference>